<name>A0A6P6RR43_9EIME</name>
<feature type="region of interest" description="Disordered" evidence="1">
    <location>
        <begin position="195"/>
        <end position="272"/>
    </location>
</feature>
<evidence type="ECO:0000313" key="2">
    <source>
        <dbReference type="Proteomes" id="UP000515125"/>
    </source>
</evidence>
<dbReference type="RefSeq" id="XP_026190022.1">
    <property type="nucleotide sequence ID" value="XM_026334237.1"/>
</dbReference>
<feature type="region of interest" description="Disordered" evidence="1">
    <location>
        <begin position="286"/>
        <end position="312"/>
    </location>
</feature>
<feature type="region of interest" description="Disordered" evidence="1">
    <location>
        <begin position="431"/>
        <end position="496"/>
    </location>
</feature>
<feature type="compositionally biased region" description="Basic and acidic residues" evidence="1">
    <location>
        <begin position="94"/>
        <end position="108"/>
    </location>
</feature>
<evidence type="ECO:0000313" key="3">
    <source>
        <dbReference type="RefSeq" id="XP_026190022.1"/>
    </source>
</evidence>
<feature type="region of interest" description="Disordered" evidence="1">
    <location>
        <begin position="23"/>
        <end position="109"/>
    </location>
</feature>
<dbReference type="GeneID" id="34622166"/>
<accession>A0A6P6RR43</accession>
<sequence length="496" mass="51241">MVEHKQLLTSGATEAVTAAVFTQSVPGPGGLLETDENMLSVFKDRTPSHEGSAGAPDSSCHETPPSADKDAASTQLSKDAAHQPPVAEPGEAATKNESEEVQNEELRPSADYSLVANGLVDMAYEAFEAARPVEELPPPAVGEWVESKAAHQDAQIFRAKVVERFRHPEHRWVFRLRSPEMASCYVEPLKRKARRLSQGRRSVGRSPGAQRQQPVSLAAWAQCGGTHSEAARRKSAPSHSQGPGGPRGAPVPAGGEHSNKHPVTSSAAACSAMQPLERPVAAPTAVGGLPAQQTGQLEAQQEPQQGGVVELPSSGVLPALTLQQEGRKRRSLPAYNHFSKLLARCNLAPHKTAAGAVPLPAASATVEPAFPASTVSPVGASPCAAAALAVAPAAPPDGAVRSKTEVVATDPPEAAAAVTTNEATAATGALAEASDVSEDSQREAMCSAAKVEEPVDEEAAKSVIEPAPEASSAEASSADSDACRPSCPTAPPSEQT</sequence>
<feature type="compositionally biased region" description="Low complexity" evidence="1">
    <location>
        <begin position="465"/>
        <end position="480"/>
    </location>
</feature>
<evidence type="ECO:0000256" key="1">
    <source>
        <dbReference type="SAM" id="MobiDB-lite"/>
    </source>
</evidence>
<organism evidence="2 3">
    <name type="scientific">Cyclospora cayetanensis</name>
    <dbReference type="NCBI Taxonomy" id="88456"/>
    <lineage>
        <taxon>Eukaryota</taxon>
        <taxon>Sar</taxon>
        <taxon>Alveolata</taxon>
        <taxon>Apicomplexa</taxon>
        <taxon>Conoidasida</taxon>
        <taxon>Coccidia</taxon>
        <taxon>Eucoccidiorida</taxon>
        <taxon>Eimeriorina</taxon>
        <taxon>Eimeriidae</taxon>
        <taxon>Cyclospora</taxon>
    </lineage>
</organism>
<proteinExistence type="predicted"/>
<keyword evidence="2" id="KW-1185">Reference proteome</keyword>
<reference evidence="3" key="1">
    <citation type="submission" date="2025-08" db="UniProtKB">
        <authorList>
            <consortium name="RefSeq"/>
        </authorList>
    </citation>
    <scope>IDENTIFICATION</scope>
</reference>
<protein>
    <submittedName>
        <fullName evidence="3">Uncharacterized protein LOC34622166</fullName>
    </submittedName>
</protein>
<dbReference type="AlphaFoldDB" id="A0A6P6RR43"/>
<feature type="compositionally biased region" description="Polar residues" evidence="1">
    <location>
        <begin position="291"/>
        <end position="304"/>
    </location>
</feature>
<gene>
    <name evidence="3" type="primary">LOC34622166</name>
</gene>
<dbReference type="OrthoDB" id="333759at2759"/>
<dbReference type="Proteomes" id="UP000515125">
    <property type="component" value="Unplaced"/>
</dbReference>